<dbReference type="Proteomes" id="UP000663131">
    <property type="component" value="Chromosome 5"/>
</dbReference>
<dbReference type="AlphaFoldDB" id="A0A871R307"/>
<protein>
    <submittedName>
        <fullName evidence="1">Uncharacterized protein</fullName>
    </submittedName>
</protein>
<dbReference type="GeneID" id="64576268"/>
<name>A0A871R307_DEKBR</name>
<dbReference type="KEGG" id="bbrx:BRETT_004345"/>
<sequence>MGGFFGLQYKDLDVSFNFESSPYRCFGPFYPDVTGSLNVRVMKDVHNVTGIKYGFKGTVDGYFFEATEVSAGDFLNTQTTQRHTITDTYKLFEQQQDLNADPGAQNAVIGGLVKKGTVMNQSFHYHFPFETTYLPSSCSNIGGTGDNQASIAVVYSVYVQIQYQGPNGSSYQQLEWPSLLAYQGAPETKIDGPIGMKNYVISNKFKSKVKDFVYDRSKKMLVPSPIQKSHRYTKRILGLWNENYRKGVYDQLAQDVEISCVFSVPNAINILGPFTNAVGLKFKVDADGELGTDFAFNGQSTGLGKFNVNELKLSDFYQVDMNVCGKAYTTQNMQPLMALRFKEGSLSFDVKDFQFNKEAGVYEINLSLSDFQRATTSPMLCYFAQPAMVYGRVGNIFLCRSSAVFDMTLSNACKHDKKSKVFTARSESIFYLRDGGAPPPYKK</sequence>
<organism evidence="1 2">
    <name type="scientific">Dekkera bruxellensis</name>
    <name type="common">Brettanomyces custersii</name>
    <dbReference type="NCBI Taxonomy" id="5007"/>
    <lineage>
        <taxon>Eukaryota</taxon>
        <taxon>Fungi</taxon>
        <taxon>Dikarya</taxon>
        <taxon>Ascomycota</taxon>
        <taxon>Saccharomycotina</taxon>
        <taxon>Pichiomycetes</taxon>
        <taxon>Pichiales</taxon>
        <taxon>Pichiaceae</taxon>
        <taxon>Brettanomyces</taxon>
    </lineage>
</organism>
<dbReference type="RefSeq" id="XP_041135617.1">
    <property type="nucleotide sequence ID" value="XM_041282841.1"/>
</dbReference>
<dbReference type="OrthoDB" id="3986512at2759"/>
<accession>A0A871R307</accession>
<evidence type="ECO:0000313" key="1">
    <source>
        <dbReference type="EMBL" id="QOU19124.1"/>
    </source>
</evidence>
<gene>
    <name evidence="1" type="ORF">BRETT_004345</name>
</gene>
<proteinExistence type="predicted"/>
<evidence type="ECO:0000313" key="2">
    <source>
        <dbReference type="Proteomes" id="UP000663131"/>
    </source>
</evidence>
<dbReference type="EMBL" id="CP063133">
    <property type="protein sequence ID" value="QOU19124.1"/>
    <property type="molecule type" value="Genomic_DNA"/>
</dbReference>
<reference evidence="1" key="1">
    <citation type="submission" date="2020-10" db="EMBL/GenBank/DDBJ databases">
        <authorList>
            <person name="Palmer J.M."/>
        </authorList>
    </citation>
    <scope>NUCLEOTIDE SEQUENCE</scope>
    <source>
        <strain evidence="1">UCD 2041</strain>
    </source>
</reference>
<reference evidence="1" key="2">
    <citation type="journal article" name="BMC Genomics">
        <title>New genome assemblies reveal patterns of domestication and adaptation across Brettanomyces (Dekkera) species.</title>
        <authorList>
            <person name="Roach M.J."/>
            <person name="Borneman A.R."/>
        </authorList>
    </citation>
    <scope>NUCLEOTIDE SEQUENCE</scope>
    <source>
        <strain evidence="1">UCD 2041</strain>
    </source>
</reference>